<dbReference type="AlphaFoldDB" id="A0A0M0J4J8"/>
<proteinExistence type="predicted"/>
<keyword evidence="1" id="KW-1133">Transmembrane helix</keyword>
<dbReference type="Proteomes" id="UP000037460">
    <property type="component" value="Unassembled WGS sequence"/>
</dbReference>
<feature type="non-terminal residue" evidence="2">
    <location>
        <position position="1"/>
    </location>
</feature>
<sequence>GGWRKNYGPRWSQTVKISWFESRGALPALVFLAKFGFWAGLFTRVWDFSRRN</sequence>
<dbReference type="EMBL" id="JWZX01003359">
    <property type="protein sequence ID" value="KOO21491.1"/>
    <property type="molecule type" value="Genomic_DNA"/>
</dbReference>
<accession>A0A0M0J4J8</accession>
<keyword evidence="3" id="KW-1185">Reference proteome</keyword>
<organism evidence="2 3">
    <name type="scientific">Chrysochromulina tobinii</name>
    <dbReference type="NCBI Taxonomy" id="1460289"/>
    <lineage>
        <taxon>Eukaryota</taxon>
        <taxon>Haptista</taxon>
        <taxon>Haptophyta</taxon>
        <taxon>Prymnesiophyceae</taxon>
        <taxon>Prymnesiales</taxon>
        <taxon>Chrysochromulinaceae</taxon>
        <taxon>Chrysochromulina</taxon>
    </lineage>
</organism>
<evidence type="ECO:0000313" key="2">
    <source>
        <dbReference type="EMBL" id="KOO21491.1"/>
    </source>
</evidence>
<name>A0A0M0J4J8_9EUKA</name>
<reference evidence="3" key="1">
    <citation type="journal article" date="2015" name="PLoS Genet.">
        <title>Genome Sequence and Transcriptome Analyses of Chrysochromulina tobin: Metabolic Tools for Enhanced Algal Fitness in the Prominent Order Prymnesiales (Haptophyceae).</title>
        <authorList>
            <person name="Hovde B.T."/>
            <person name="Deodato C.R."/>
            <person name="Hunsperger H.M."/>
            <person name="Ryken S.A."/>
            <person name="Yost W."/>
            <person name="Jha R.K."/>
            <person name="Patterson J."/>
            <person name="Monnat R.J. Jr."/>
            <person name="Barlow S.B."/>
            <person name="Starkenburg S.R."/>
            <person name="Cattolico R.A."/>
        </authorList>
    </citation>
    <scope>NUCLEOTIDE SEQUENCE</scope>
    <source>
        <strain evidence="3">CCMP291</strain>
    </source>
</reference>
<comment type="caution">
    <text evidence="2">The sequence shown here is derived from an EMBL/GenBank/DDBJ whole genome shotgun (WGS) entry which is preliminary data.</text>
</comment>
<feature type="transmembrane region" description="Helical" evidence="1">
    <location>
        <begin position="25"/>
        <end position="46"/>
    </location>
</feature>
<keyword evidence="1" id="KW-0472">Membrane</keyword>
<gene>
    <name evidence="2" type="ORF">Ctob_001963</name>
</gene>
<protein>
    <submittedName>
        <fullName evidence="2">Uncharacterized protein</fullName>
    </submittedName>
</protein>
<evidence type="ECO:0000256" key="1">
    <source>
        <dbReference type="SAM" id="Phobius"/>
    </source>
</evidence>
<evidence type="ECO:0000313" key="3">
    <source>
        <dbReference type="Proteomes" id="UP000037460"/>
    </source>
</evidence>
<keyword evidence="1" id="KW-0812">Transmembrane</keyword>